<gene>
    <name evidence="1" type="ORF">LCGC14_0403630</name>
</gene>
<dbReference type="AlphaFoldDB" id="A0A0F9SWA4"/>
<reference evidence="1" key="1">
    <citation type="journal article" date="2015" name="Nature">
        <title>Complex archaea that bridge the gap between prokaryotes and eukaryotes.</title>
        <authorList>
            <person name="Spang A."/>
            <person name="Saw J.H."/>
            <person name="Jorgensen S.L."/>
            <person name="Zaremba-Niedzwiedzka K."/>
            <person name="Martijn J."/>
            <person name="Lind A.E."/>
            <person name="van Eijk R."/>
            <person name="Schleper C."/>
            <person name="Guy L."/>
            <person name="Ettema T.J."/>
        </authorList>
    </citation>
    <scope>NUCLEOTIDE SEQUENCE</scope>
</reference>
<accession>A0A0F9SWA4</accession>
<dbReference type="EMBL" id="LAZR01000349">
    <property type="protein sequence ID" value="KKN73190.1"/>
    <property type="molecule type" value="Genomic_DNA"/>
</dbReference>
<comment type="caution">
    <text evidence="1">The sequence shown here is derived from an EMBL/GenBank/DDBJ whole genome shotgun (WGS) entry which is preliminary data.</text>
</comment>
<proteinExistence type="predicted"/>
<sequence>MRRKKPRFPIRRLCRTCGLEQALKGDKKIKDKCACGVISSHTIYEKDIKKRLCCKCYVQAGNPPADWHDGCMHEAKASAAIEWGKVKDGETKNRS</sequence>
<evidence type="ECO:0000313" key="1">
    <source>
        <dbReference type="EMBL" id="KKN73190.1"/>
    </source>
</evidence>
<organism evidence="1">
    <name type="scientific">marine sediment metagenome</name>
    <dbReference type="NCBI Taxonomy" id="412755"/>
    <lineage>
        <taxon>unclassified sequences</taxon>
        <taxon>metagenomes</taxon>
        <taxon>ecological metagenomes</taxon>
    </lineage>
</organism>
<protein>
    <submittedName>
        <fullName evidence="1">Uncharacterized protein</fullName>
    </submittedName>
</protein>
<name>A0A0F9SWA4_9ZZZZ</name>